<evidence type="ECO:0000256" key="1">
    <source>
        <dbReference type="SAM" id="MobiDB-lite"/>
    </source>
</evidence>
<dbReference type="AlphaFoldDB" id="A0A6J4RR48"/>
<accession>A0A6J4RR48</accession>
<dbReference type="EMBL" id="CADCVS010000117">
    <property type="protein sequence ID" value="CAA9479536.1"/>
    <property type="molecule type" value="Genomic_DNA"/>
</dbReference>
<feature type="region of interest" description="Disordered" evidence="1">
    <location>
        <begin position="113"/>
        <end position="134"/>
    </location>
</feature>
<evidence type="ECO:0000313" key="2">
    <source>
        <dbReference type="EMBL" id="CAA9479536.1"/>
    </source>
</evidence>
<organism evidence="2">
    <name type="scientific">uncultured Solirubrobacteraceae bacterium</name>
    <dbReference type="NCBI Taxonomy" id="1162706"/>
    <lineage>
        <taxon>Bacteria</taxon>
        <taxon>Bacillati</taxon>
        <taxon>Actinomycetota</taxon>
        <taxon>Thermoleophilia</taxon>
        <taxon>Solirubrobacterales</taxon>
        <taxon>Solirubrobacteraceae</taxon>
        <taxon>environmental samples</taxon>
    </lineage>
</organism>
<reference evidence="2" key="1">
    <citation type="submission" date="2020-02" db="EMBL/GenBank/DDBJ databases">
        <authorList>
            <person name="Meier V. D."/>
        </authorList>
    </citation>
    <scope>NUCLEOTIDE SEQUENCE</scope>
    <source>
        <strain evidence="2">AVDCRST_MAG30</strain>
    </source>
</reference>
<protein>
    <submittedName>
        <fullName evidence="2">Uncharacterized protein</fullName>
    </submittedName>
</protein>
<sequence>MSKDPHDLPAELDELGAQLERAATAQLARRRAWRRALRKGAYSVVVGTPLALAIAAGELAPSAGPVERIAQSEPVQVTVGTTVARFAEREADAADAARGWPCVMYPDCRPASGERTQPAGAWVEPRRPPVTVTG</sequence>
<name>A0A6J4RR48_9ACTN</name>
<proteinExistence type="predicted"/>
<gene>
    <name evidence="2" type="ORF">AVDCRST_MAG30-710</name>
</gene>